<feature type="binding site" evidence="8">
    <location>
        <position position="213"/>
    </location>
    <ligand>
        <name>Fe cation</name>
        <dbReference type="ChEBI" id="CHEBI:24875"/>
        <note>catalytic</note>
    </ligand>
</feature>
<protein>
    <recommendedName>
        <fullName evidence="2 9">Cysteine dioxygenase</fullName>
        <ecNumber evidence="2 9">1.13.11.20</ecNumber>
    </recommendedName>
</protein>
<dbReference type="InterPro" id="IPR011051">
    <property type="entry name" value="RmlC_Cupin_sf"/>
</dbReference>
<feature type="binding site" evidence="8">
    <location>
        <position position="215"/>
    </location>
    <ligand>
        <name>Fe cation</name>
        <dbReference type="ChEBI" id="CHEBI:24875"/>
        <note>catalytic</note>
    </ligand>
</feature>
<comment type="cofactor">
    <cofactor evidence="9">
        <name>Fe cation</name>
        <dbReference type="ChEBI" id="CHEBI:24875"/>
    </cofactor>
    <text evidence="9">Binds 1 Fe cation per subunit.</text>
</comment>
<evidence type="ECO:0000256" key="5">
    <source>
        <dbReference type="ARBA" id="ARBA00023002"/>
    </source>
</evidence>
<feature type="binding site" evidence="8">
    <location>
        <position position="261"/>
    </location>
    <ligand>
        <name>Fe cation</name>
        <dbReference type="ChEBI" id="CHEBI:24875"/>
        <note>catalytic</note>
    </ligand>
</feature>
<accession>A0A7S4AIT6</accession>
<dbReference type="CDD" id="cd10548">
    <property type="entry name" value="cupin_CDO"/>
    <property type="match status" value="1"/>
</dbReference>
<keyword evidence="3 8" id="KW-0479">Metal-binding</keyword>
<dbReference type="Pfam" id="PF05995">
    <property type="entry name" value="CDO_I"/>
    <property type="match status" value="1"/>
</dbReference>
<keyword evidence="7" id="KW-0883">Thioether bond</keyword>
<dbReference type="PANTHER" id="PTHR12918:SF1">
    <property type="entry name" value="CYSTEINE DIOXYGENASE TYPE 1"/>
    <property type="match status" value="1"/>
</dbReference>
<dbReference type="EMBL" id="HBIX01012570">
    <property type="protein sequence ID" value="CAE0716603.1"/>
    <property type="molecule type" value="Transcribed_RNA"/>
</dbReference>
<dbReference type="AlphaFoldDB" id="A0A7S4AIT6"/>
<keyword evidence="5 9" id="KW-0560">Oxidoreductase</keyword>
<keyword evidence="4 9" id="KW-0223">Dioxygenase</keyword>
<dbReference type="PANTHER" id="PTHR12918">
    <property type="entry name" value="CYSTEINE DIOXYGENASE"/>
    <property type="match status" value="1"/>
</dbReference>
<comment type="similarity">
    <text evidence="1 9">Belongs to the cysteine dioxygenase family.</text>
</comment>
<dbReference type="GO" id="GO:0019448">
    <property type="term" value="P:L-cysteine catabolic process"/>
    <property type="evidence" value="ECO:0007669"/>
    <property type="project" value="TreeGrafter"/>
</dbReference>
<dbReference type="EC" id="1.13.11.20" evidence="2 9"/>
<evidence type="ECO:0000256" key="2">
    <source>
        <dbReference type="ARBA" id="ARBA00013133"/>
    </source>
</evidence>
<dbReference type="InterPro" id="IPR014710">
    <property type="entry name" value="RmlC-like_jellyroll"/>
</dbReference>
<evidence type="ECO:0000256" key="7">
    <source>
        <dbReference type="PIRSR" id="PIRSR610300-50"/>
    </source>
</evidence>
<gene>
    <name evidence="11" type="ORF">PAUS00366_LOCUS9355</name>
</gene>
<sequence>MILVPATARTVTALTTTRIPAVSMSASLLLARKIFQSHRRAVTVTARNKAWQTPSSSLPLPVDETETAARRRFSSVASRSTSVHRIPQEQHHPNNNNNSTTHFNNIPIRGAINKPGINSSTSTSSNIIRDIPDFVQKIPRAVRQRKMENIEPGAWNDPVAQLFRRSDLPTTAWQQYAHFDSRKPYTRNLIATDHETYTLLLLCWNALEESPIHDHPCDGCWLQVLEGEIREVQYNRRLECTLDTRYESGQLSYITDRTGYHKVGNPSFRPAVTLHLYAPPFARCHCWHSPDDSPDRPVEGINLHHSEYGRILAA</sequence>
<dbReference type="Gene3D" id="2.60.120.10">
    <property type="entry name" value="Jelly Rolls"/>
    <property type="match status" value="1"/>
</dbReference>
<evidence type="ECO:0000256" key="3">
    <source>
        <dbReference type="ARBA" id="ARBA00022723"/>
    </source>
</evidence>
<evidence type="ECO:0000256" key="6">
    <source>
        <dbReference type="ARBA" id="ARBA00023004"/>
    </source>
</evidence>
<comment type="catalytic activity">
    <reaction evidence="9">
        <text>L-cysteine + O2 = 3-sulfino-L-alanine + H(+)</text>
        <dbReference type="Rhea" id="RHEA:20441"/>
        <dbReference type="ChEBI" id="CHEBI:15378"/>
        <dbReference type="ChEBI" id="CHEBI:15379"/>
        <dbReference type="ChEBI" id="CHEBI:35235"/>
        <dbReference type="ChEBI" id="CHEBI:61085"/>
        <dbReference type="EC" id="1.13.11.20"/>
    </reaction>
</comment>
<evidence type="ECO:0000256" key="4">
    <source>
        <dbReference type="ARBA" id="ARBA00022964"/>
    </source>
</evidence>
<feature type="compositionally biased region" description="Low complexity" evidence="10">
    <location>
        <begin position="74"/>
        <end position="85"/>
    </location>
</feature>
<evidence type="ECO:0000256" key="9">
    <source>
        <dbReference type="RuleBase" id="RU366010"/>
    </source>
</evidence>
<dbReference type="SUPFAM" id="SSF51182">
    <property type="entry name" value="RmlC-like cupins"/>
    <property type="match status" value="1"/>
</dbReference>
<organism evidence="11">
    <name type="scientific">Pseudo-nitzschia australis</name>
    <dbReference type="NCBI Taxonomy" id="44445"/>
    <lineage>
        <taxon>Eukaryota</taxon>
        <taxon>Sar</taxon>
        <taxon>Stramenopiles</taxon>
        <taxon>Ochrophyta</taxon>
        <taxon>Bacillariophyta</taxon>
        <taxon>Bacillariophyceae</taxon>
        <taxon>Bacillariophycidae</taxon>
        <taxon>Bacillariales</taxon>
        <taxon>Bacillariaceae</taxon>
        <taxon>Pseudo-nitzschia</taxon>
    </lineage>
</organism>
<evidence type="ECO:0000256" key="8">
    <source>
        <dbReference type="PIRSR" id="PIRSR610300-51"/>
    </source>
</evidence>
<evidence type="ECO:0000256" key="1">
    <source>
        <dbReference type="ARBA" id="ARBA00006622"/>
    </source>
</evidence>
<feature type="cross-link" description="3'-(S-cysteinyl)-tyrosine (Cys-Tyr)" evidence="7">
    <location>
        <begin position="220"/>
        <end position="277"/>
    </location>
</feature>
<dbReference type="InterPro" id="IPR010300">
    <property type="entry name" value="CDO_1"/>
</dbReference>
<keyword evidence="6 8" id="KW-0408">Iron</keyword>
<name>A0A7S4AIT6_9STRA</name>
<proteinExistence type="inferred from homology"/>
<dbReference type="GO" id="GO:0008198">
    <property type="term" value="F:ferrous iron binding"/>
    <property type="evidence" value="ECO:0007669"/>
    <property type="project" value="TreeGrafter"/>
</dbReference>
<feature type="region of interest" description="Disordered" evidence="10">
    <location>
        <begin position="48"/>
        <end position="101"/>
    </location>
</feature>
<evidence type="ECO:0000256" key="10">
    <source>
        <dbReference type="SAM" id="MobiDB-lite"/>
    </source>
</evidence>
<evidence type="ECO:0000313" key="11">
    <source>
        <dbReference type="EMBL" id="CAE0716603.1"/>
    </source>
</evidence>
<reference evidence="11" key="1">
    <citation type="submission" date="2021-01" db="EMBL/GenBank/DDBJ databases">
        <authorList>
            <person name="Corre E."/>
            <person name="Pelletier E."/>
            <person name="Niang G."/>
            <person name="Scheremetjew M."/>
            <person name="Finn R."/>
            <person name="Kale V."/>
            <person name="Holt S."/>
            <person name="Cochrane G."/>
            <person name="Meng A."/>
            <person name="Brown T."/>
            <person name="Cohen L."/>
        </authorList>
    </citation>
    <scope>NUCLEOTIDE SEQUENCE</scope>
    <source>
        <strain evidence="11">10249 10 AB</strain>
    </source>
</reference>
<dbReference type="GO" id="GO:0017172">
    <property type="term" value="F:cysteine dioxygenase activity"/>
    <property type="evidence" value="ECO:0007669"/>
    <property type="project" value="UniProtKB-UniRule"/>
</dbReference>